<accession>A0A9N8W9A0</accession>
<dbReference type="Proteomes" id="UP000789342">
    <property type="component" value="Unassembled WGS sequence"/>
</dbReference>
<evidence type="ECO:0000313" key="1">
    <source>
        <dbReference type="EMBL" id="CAG8481388.1"/>
    </source>
</evidence>
<name>A0A9N8W9A0_9GLOM</name>
<sequence length="98" mass="11211">MRGFSKSNQRPCHLPWAEAANSEDHMFIARIITPIKGESTEDSDDEDEDLESSLSKGLACLYQKAIKAKKRVTQVYQEETQCLYYYVEGFEKNGKEIA</sequence>
<proteinExistence type="predicted"/>
<comment type="caution">
    <text evidence="1">The sequence shown here is derived from an EMBL/GenBank/DDBJ whole genome shotgun (WGS) entry which is preliminary data.</text>
</comment>
<keyword evidence="2" id="KW-1185">Reference proteome</keyword>
<dbReference type="EMBL" id="CAJVPV010000961">
    <property type="protein sequence ID" value="CAG8481388.1"/>
    <property type="molecule type" value="Genomic_DNA"/>
</dbReference>
<gene>
    <name evidence="1" type="ORF">AMORRO_LOCUS2323</name>
</gene>
<evidence type="ECO:0000313" key="2">
    <source>
        <dbReference type="Proteomes" id="UP000789342"/>
    </source>
</evidence>
<organism evidence="1 2">
    <name type="scientific">Acaulospora morrowiae</name>
    <dbReference type="NCBI Taxonomy" id="94023"/>
    <lineage>
        <taxon>Eukaryota</taxon>
        <taxon>Fungi</taxon>
        <taxon>Fungi incertae sedis</taxon>
        <taxon>Mucoromycota</taxon>
        <taxon>Glomeromycotina</taxon>
        <taxon>Glomeromycetes</taxon>
        <taxon>Diversisporales</taxon>
        <taxon>Acaulosporaceae</taxon>
        <taxon>Acaulospora</taxon>
    </lineage>
</organism>
<dbReference type="AlphaFoldDB" id="A0A9N8W9A0"/>
<protein>
    <submittedName>
        <fullName evidence="1">412_t:CDS:1</fullName>
    </submittedName>
</protein>
<reference evidence="1" key="1">
    <citation type="submission" date="2021-06" db="EMBL/GenBank/DDBJ databases">
        <authorList>
            <person name="Kallberg Y."/>
            <person name="Tangrot J."/>
            <person name="Rosling A."/>
        </authorList>
    </citation>
    <scope>NUCLEOTIDE SEQUENCE</scope>
    <source>
        <strain evidence="1">CL551</strain>
    </source>
</reference>